<evidence type="ECO:0000313" key="2">
    <source>
        <dbReference type="EMBL" id="TYK23946.1"/>
    </source>
</evidence>
<sequence length="190" mass="21068">MCCSSKHDDDSTSHPSTLEMTMVPREDEDGAVVPSPLQDTTTLYLYLSKKTTIVHLCLYLSKDEVIALSPPLEDENGTVPPLQNYGKAERRCPIVPTRMDGRSDDKCPSSPSRSLIADGRAERRCLIVHTREVDLTANARSSSNRKVGSLMAKHNKDARSSPNRSWIADGRAKQRYPIVPSRTVDLMTNA</sequence>
<comment type="caution">
    <text evidence="2">The sequence shown here is derived from an EMBL/GenBank/DDBJ whole genome shotgun (WGS) entry which is preliminary data.</text>
</comment>
<feature type="region of interest" description="Disordered" evidence="1">
    <location>
        <begin position="140"/>
        <end position="172"/>
    </location>
</feature>
<name>A0A5D3DK08_CUCMM</name>
<accession>A0A5D3DK08</accession>
<evidence type="ECO:0000256" key="1">
    <source>
        <dbReference type="SAM" id="MobiDB-lite"/>
    </source>
</evidence>
<reference evidence="2 3" key="1">
    <citation type="submission" date="2019-08" db="EMBL/GenBank/DDBJ databases">
        <title>Draft genome sequences of two oriental melons (Cucumis melo L. var makuwa).</title>
        <authorList>
            <person name="Kwon S.-Y."/>
        </authorList>
    </citation>
    <scope>NUCLEOTIDE SEQUENCE [LARGE SCALE GENOMIC DNA]</scope>
    <source>
        <strain evidence="3">cv. Chang Bougi</strain>
        <tissue evidence="2">Leaf</tissue>
    </source>
</reference>
<dbReference type="EMBL" id="SSTD01004239">
    <property type="protein sequence ID" value="TYK23946.1"/>
    <property type="molecule type" value="Genomic_DNA"/>
</dbReference>
<organism evidence="2 3">
    <name type="scientific">Cucumis melo var. makuwa</name>
    <name type="common">Oriental melon</name>
    <dbReference type="NCBI Taxonomy" id="1194695"/>
    <lineage>
        <taxon>Eukaryota</taxon>
        <taxon>Viridiplantae</taxon>
        <taxon>Streptophyta</taxon>
        <taxon>Embryophyta</taxon>
        <taxon>Tracheophyta</taxon>
        <taxon>Spermatophyta</taxon>
        <taxon>Magnoliopsida</taxon>
        <taxon>eudicotyledons</taxon>
        <taxon>Gunneridae</taxon>
        <taxon>Pentapetalae</taxon>
        <taxon>rosids</taxon>
        <taxon>fabids</taxon>
        <taxon>Cucurbitales</taxon>
        <taxon>Cucurbitaceae</taxon>
        <taxon>Benincaseae</taxon>
        <taxon>Cucumis</taxon>
    </lineage>
</organism>
<proteinExistence type="predicted"/>
<gene>
    <name evidence="2" type="ORF">E5676_scaffold19443G00010</name>
</gene>
<feature type="region of interest" description="Disordered" evidence="1">
    <location>
        <begin position="1"/>
        <end position="23"/>
    </location>
</feature>
<dbReference type="AlphaFoldDB" id="A0A5D3DK08"/>
<feature type="compositionally biased region" description="Basic and acidic residues" evidence="1">
    <location>
        <begin position="1"/>
        <end position="12"/>
    </location>
</feature>
<evidence type="ECO:0000313" key="3">
    <source>
        <dbReference type="Proteomes" id="UP000321947"/>
    </source>
</evidence>
<dbReference type="Proteomes" id="UP000321947">
    <property type="component" value="Unassembled WGS sequence"/>
</dbReference>
<protein>
    <submittedName>
        <fullName evidence="2">Uncharacterized protein</fullName>
    </submittedName>
</protein>